<dbReference type="EMBL" id="MU971445">
    <property type="protein sequence ID" value="KAK9234850.1"/>
    <property type="molecule type" value="Genomic_DNA"/>
</dbReference>
<comment type="caution">
    <text evidence="1">The sequence shown here is derived from an EMBL/GenBank/DDBJ whole genome shotgun (WGS) entry which is preliminary data.</text>
</comment>
<gene>
    <name evidence="1" type="ORF">V1525DRAFT_391032</name>
</gene>
<name>A0ACC3STC4_LIPKO</name>
<evidence type="ECO:0000313" key="1">
    <source>
        <dbReference type="EMBL" id="KAK9234850.1"/>
    </source>
</evidence>
<keyword evidence="2" id="KW-1185">Reference proteome</keyword>
<proteinExistence type="predicted"/>
<reference evidence="2" key="1">
    <citation type="journal article" date="2024" name="Front. Bioeng. Biotechnol.">
        <title>Genome-scale model development and genomic sequencing of the oleaginous clade Lipomyces.</title>
        <authorList>
            <person name="Czajka J.J."/>
            <person name="Han Y."/>
            <person name="Kim J."/>
            <person name="Mondo S.J."/>
            <person name="Hofstad B.A."/>
            <person name="Robles A."/>
            <person name="Haridas S."/>
            <person name="Riley R."/>
            <person name="LaButti K."/>
            <person name="Pangilinan J."/>
            <person name="Andreopoulos W."/>
            <person name="Lipzen A."/>
            <person name="Yan J."/>
            <person name="Wang M."/>
            <person name="Ng V."/>
            <person name="Grigoriev I.V."/>
            <person name="Spatafora J.W."/>
            <person name="Magnuson J.K."/>
            <person name="Baker S.E."/>
            <person name="Pomraning K.R."/>
        </authorList>
    </citation>
    <scope>NUCLEOTIDE SEQUENCE [LARGE SCALE GENOMIC DNA]</scope>
    <source>
        <strain evidence="2">CBS 7786</strain>
    </source>
</reference>
<organism evidence="1 2">
    <name type="scientific">Lipomyces kononenkoae</name>
    <name type="common">Yeast</name>
    <dbReference type="NCBI Taxonomy" id="34357"/>
    <lineage>
        <taxon>Eukaryota</taxon>
        <taxon>Fungi</taxon>
        <taxon>Dikarya</taxon>
        <taxon>Ascomycota</taxon>
        <taxon>Saccharomycotina</taxon>
        <taxon>Lipomycetes</taxon>
        <taxon>Lipomycetales</taxon>
        <taxon>Lipomycetaceae</taxon>
        <taxon>Lipomyces</taxon>
    </lineage>
</organism>
<evidence type="ECO:0000313" key="2">
    <source>
        <dbReference type="Proteomes" id="UP001433508"/>
    </source>
</evidence>
<dbReference type="Proteomes" id="UP001433508">
    <property type="component" value="Unassembled WGS sequence"/>
</dbReference>
<protein>
    <submittedName>
        <fullName evidence="1">Uncharacterized protein</fullName>
    </submittedName>
</protein>
<sequence>MANAIPASKTAQVAQPLRWKTYRREQKALHDICMHIKGNKRAKKEDVVVAYGDGQFSSTMRGNRAAPVKKLRKHLRRYVTVAPVDEYRTSRVCSKHNEQPTERTGLGAGKSSGGSTARLGPYPRAK</sequence>
<accession>A0ACC3STC4</accession>